<reference evidence="9 10" key="1">
    <citation type="submission" date="2015-05" db="EMBL/GenBank/DDBJ databases">
        <title>Genome sequencing and analysis of members of genus Stenotrophomonas.</title>
        <authorList>
            <person name="Patil P.P."/>
            <person name="Midha S."/>
            <person name="Patil P.B."/>
        </authorList>
    </citation>
    <scope>NUCLEOTIDE SEQUENCE [LARGE SCALE GENOMIC DNA]</scope>
    <source>
        <strain evidence="9 10">DSM 18941</strain>
    </source>
</reference>
<name>A0A0R0CRD9_9GAMM</name>
<keyword evidence="6 7" id="KW-0472">Membrane</keyword>
<dbReference type="PANTHER" id="PTHR33778:SF1">
    <property type="entry name" value="MAGNESIUM TRANSPORTER YHID-RELATED"/>
    <property type="match status" value="1"/>
</dbReference>
<comment type="subcellular location">
    <subcellularLocation>
        <location evidence="7">Cell inner membrane</location>
        <topology evidence="7">Multi-pass membrane protein</topology>
    </subcellularLocation>
    <subcellularLocation>
        <location evidence="1">Cell membrane</location>
        <topology evidence="1">Multi-pass membrane protein</topology>
    </subcellularLocation>
</comment>
<feature type="transmembrane region" description="Helical" evidence="7">
    <location>
        <begin position="53"/>
        <end position="71"/>
    </location>
</feature>
<evidence type="ECO:0000256" key="7">
    <source>
        <dbReference type="RuleBase" id="RU365041"/>
    </source>
</evidence>
<keyword evidence="4 7" id="KW-0812">Transmembrane</keyword>
<evidence type="ECO:0000256" key="4">
    <source>
        <dbReference type="ARBA" id="ARBA00022692"/>
    </source>
</evidence>
<dbReference type="PRINTS" id="PR01837">
    <property type="entry name" value="MGTCSAPBPROT"/>
</dbReference>
<comment type="similarity">
    <text evidence="2 7">Belongs to the MgtC/SapB family.</text>
</comment>
<evidence type="ECO:0000313" key="10">
    <source>
        <dbReference type="Proteomes" id="UP000051863"/>
    </source>
</evidence>
<proteinExistence type="inferred from homology"/>
<evidence type="ECO:0000256" key="3">
    <source>
        <dbReference type="ARBA" id="ARBA00022475"/>
    </source>
</evidence>
<dbReference type="GO" id="GO:0032259">
    <property type="term" value="P:methylation"/>
    <property type="evidence" value="ECO:0007669"/>
    <property type="project" value="UniProtKB-KW"/>
</dbReference>
<dbReference type="InterPro" id="IPR003416">
    <property type="entry name" value="MgtC/SapB/SrpB/YhiD_fam"/>
</dbReference>
<gene>
    <name evidence="9" type="ORF">ABB27_10550</name>
</gene>
<keyword evidence="5 7" id="KW-1133">Transmembrane helix</keyword>
<comment type="caution">
    <text evidence="9">The sequence shown here is derived from an EMBL/GenBank/DDBJ whole genome shotgun (WGS) entry which is preliminary data.</text>
</comment>
<accession>A0A0R0CRD9</accession>
<evidence type="ECO:0000259" key="8">
    <source>
        <dbReference type="Pfam" id="PF02308"/>
    </source>
</evidence>
<dbReference type="RefSeq" id="WP_057628656.1">
    <property type="nucleotide sequence ID" value="NZ_LDJJ01000033.1"/>
</dbReference>
<feature type="transmembrane region" description="Helical" evidence="7">
    <location>
        <begin position="83"/>
        <end position="102"/>
    </location>
</feature>
<dbReference type="OrthoDB" id="9811198at2"/>
<dbReference type="PATRIC" id="fig|405446.3.peg.1601"/>
<organism evidence="9 10">
    <name type="scientific">Stenotrophomonas terrae</name>
    <dbReference type="NCBI Taxonomy" id="405446"/>
    <lineage>
        <taxon>Bacteria</taxon>
        <taxon>Pseudomonadati</taxon>
        <taxon>Pseudomonadota</taxon>
        <taxon>Gammaproteobacteria</taxon>
        <taxon>Lysobacterales</taxon>
        <taxon>Lysobacteraceae</taxon>
        <taxon>Stenotrophomonas</taxon>
    </lineage>
</organism>
<dbReference type="GO" id="GO:0005886">
    <property type="term" value="C:plasma membrane"/>
    <property type="evidence" value="ECO:0007669"/>
    <property type="project" value="UniProtKB-SubCell"/>
</dbReference>
<keyword evidence="10" id="KW-1185">Reference proteome</keyword>
<dbReference type="Pfam" id="PF02308">
    <property type="entry name" value="MgtC"/>
    <property type="match status" value="1"/>
</dbReference>
<sequence length="169" mass="17315">MSITAEIGQALAAEFSLPDVRSLTVIVSRLTTAIVLGGLLGLERERKGRAAGLKTHILVSVGSALFVLAPLQMGISGADVTRVMQGIVSGIGFLGAGAILKLDAEERIQGLTTAAGIWATAAIGMAAGMGMEMVALITTLAALAVVSTLPKLMPEKRKNTEGCEADLDT</sequence>
<protein>
    <recommendedName>
        <fullName evidence="7">Protein MgtC</fullName>
    </recommendedName>
</protein>
<dbReference type="InterPro" id="IPR049177">
    <property type="entry name" value="MgtC_SapB_SrpB_YhiD_N"/>
</dbReference>
<keyword evidence="9" id="KW-0489">Methyltransferase</keyword>
<feature type="domain" description="MgtC/SapB/SrpB/YhiD N-terminal" evidence="8">
    <location>
        <begin position="30"/>
        <end position="152"/>
    </location>
</feature>
<dbReference type="GO" id="GO:0008168">
    <property type="term" value="F:methyltransferase activity"/>
    <property type="evidence" value="ECO:0007669"/>
    <property type="project" value="UniProtKB-KW"/>
</dbReference>
<keyword evidence="7" id="KW-0997">Cell inner membrane</keyword>
<evidence type="ECO:0000256" key="5">
    <source>
        <dbReference type="ARBA" id="ARBA00022989"/>
    </source>
</evidence>
<evidence type="ECO:0000256" key="1">
    <source>
        <dbReference type="ARBA" id="ARBA00004651"/>
    </source>
</evidence>
<keyword evidence="9" id="KW-0808">Transferase</keyword>
<evidence type="ECO:0000313" key="9">
    <source>
        <dbReference type="EMBL" id="KRG67288.1"/>
    </source>
</evidence>
<feature type="transmembrane region" description="Helical" evidence="7">
    <location>
        <begin position="20"/>
        <end position="41"/>
    </location>
</feature>
<dbReference type="PANTHER" id="PTHR33778">
    <property type="entry name" value="PROTEIN MGTC"/>
    <property type="match status" value="1"/>
</dbReference>
<feature type="transmembrane region" description="Helical" evidence="7">
    <location>
        <begin position="109"/>
        <end position="127"/>
    </location>
</feature>
<dbReference type="AlphaFoldDB" id="A0A0R0CRD9"/>
<dbReference type="EMBL" id="LDJJ01000033">
    <property type="protein sequence ID" value="KRG67288.1"/>
    <property type="molecule type" value="Genomic_DNA"/>
</dbReference>
<feature type="transmembrane region" description="Helical" evidence="7">
    <location>
        <begin position="133"/>
        <end position="150"/>
    </location>
</feature>
<dbReference type="Proteomes" id="UP000051863">
    <property type="component" value="Unassembled WGS sequence"/>
</dbReference>
<evidence type="ECO:0000256" key="2">
    <source>
        <dbReference type="ARBA" id="ARBA00009298"/>
    </source>
</evidence>
<evidence type="ECO:0000256" key="6">
    <source>
        <dbReference type="ARBA" id="ARBA00023136"/>
    </source>
</evidence>
<keyword evidence="3" id="KW-1003">Cell membrane</keyword>